<protein>
    <recommendedName>
        <fullName evidence="4">Lipoprotein</fullName>
    </recommendedName>
</protein>
<evidence type="ECO:0000256" key="1">
    <source>
        <dbReference type="SAM" id="SignalP"/>
    </source>
</evidence>
<keyword evidence="3" id="KW-1185">Reference proteome</keyword>
<dbReference type="AlphaFoldDB" id="A0A0C1YSE2"/>
<dbReference type="InterPro" id="IPR025294">
    <property type="entry name" value="DUF4156"/>
</dbReference>
<feature type="signal peptide" evidence="1">
    <location>
        <begin position="1"/>
        <end position="21"/>
    </location>
</feature>
<organism evidence="2 3">
    <name type="scientific">Noviherbaspirillum autotrophicum</name>
    <dbReference type="NCBI Taxonomy" id="709839"/>
    <lineage>
        <taxon>Bacteria</taxon>
        <taxon>Pseudomonadati</taxon>
        <taxon>Pseudomonadota</taxon>
        <taxon>Betaproteobacteria</taxon>
        <taxon>Burkholderiales</taxon>
        <taxon>Oxalobacteraceae</taxon>
        <taxon>Noviherbaspirillum</taxon>
    </lineage>
</organism>
<proteinExistence type="predicted"/>
<sequence length="108" mass="11228">MSRTLQCGTIALTLLSLTACADYVQLKPGAEAVNVTYLANTANCVAHGTVHVSVLNKIGPVGRSEFTVENELATLARNAAQGSGGDTIAPAGPVVDGARNFNIYRCHK</sequence>
<dbReference type="EMBL" id="JWJG01000028">
    <property type="protein sequence ID" value="KIF83627.1"/>
    <property type="molecule type" value="Genomic_DNA"/>
</dbReference>
<reference evidence="2 3" key="1">
    <citation type="submission" date="2014-12" db="EMBL/GenBank/DDBJ databases">
        <title>Denitrispirillum autotrophicum gen. nov., sp. nov., Denitrifying, Facultatively Autotrophic Bacteria Isolated from Rice Paddy Soil.</title>
        <authorList>
            <person name="Ishii S."/>
            <person name="Ashida N."/>
            <person name="Ohno H."/>
            <person name="Otsuka S."/>
            <person name="Yokota A."/>
            <person name="Senoo K."/>
        </authorList>
    </citation>
    <scope>NUCLEOTIDE SEQUENCE [LARGE SCALE GENOMIC DNA]</scope>
    <source>
        <strain evidence="2 3">TSA66</strain>
    </source>
</reference>
<dbReference type="PROSITE" id="PS51257">
    <property type="entry name" value="PROKAR_LIPOPROTEIN"/>
    <property type="match status" value="1"/>
</dbReference>
<dbReference type="OrthoDB" id="9156297at2"/>
<comment type="caution">
    <text evidence="2">The sequence shown here is derived from an EMBL/GenBank/DDBJ whole genome shotgun (WGS) entry which is preliminary data.</text>
</comment>
<feature type="chain" id="PRO_5002160981" description="Lipoprotein" evidence="1">
    <location>
        <begin position="22"/>
        <end position="108"/>
    </location>
</feature>
<dbReference type="STRING" id="709839.TSA66_10025"/>
<name>A0A0C1YSE2_9BURK</name>
<gene>
    <name evidence="2" type="ORF">TSA66_10025</name>
</gene>
<dbReference type="Proteomes" id="UP000031572">
    <property type="component" value="Unassembled WGS sequence"/>
</dbReference>
<evidence type="ECO:0008006" key="4">
    <source>
        <dbReference type="Google" id="ProtNLM"/>
    </source>
</evidence>
<evidence type="ECO:0000313" key="3">
    <source>
        <dbReference type="Proteomes" id="UP000031572"/>
    </source>
</evidence>
<dbReference type="RefSeq" id="WP_040042417.1">
    <property type="nucleotide sequence ID" value="NZ_JWJG01000028.1"/>
</dbReference>
<evidence type="ECO:0000313" key="2">
    <source>
        <dbReference type="EMBL" id="KIF83627.1"/>
    </source>
</evidence>
<dbReference type="Pfam" id="PF13698">
    <property type="entry name" value="DUF4156"/>
    <property type="match status" value="1"/>
</dbReference>
<keyword evidence="1" id="KW-0732">Signal</keyword>
<accession>A0A0C1YSE2</accession>